<evidence type="ECO:0000259" key="1">
    <source>
        <dbReference type="PROSITE" id="PS51352"/>
    </source>
</evidence>
<evidence type="ECO:0000313" key="2">
    <source>
        <dbReference type="EMBL" id="TLS72585.1"/>
    </source>
</evidence>
<dbReference type="Proteomes" id="UP000308001">
    <property type="component" value="Unassembled WGS sequence"/>
</dbReference>
<dbReference type="Pfam" id="PF13098">
    <property type="entry name" value="Thioredoxin_2"/>
    <property type="match status" value="1"/>
</dbReference>
<sequence length="343" mass="40066">MRYMNSIFKKLIMLSLLFSSIFIINLFAQEGKVIGSSNHTVPSWFKQSFLDIAEDIDEASEEGKHFMIFFDFEACPYCSKMLKESFEDKNETSDFVKKHFDVIELNVKGSKEVTWIDGELVNERDLTNKLKIQYSPTMVFFDEEKNIIARVNGYRNSEDFKDILDYVQTKSYLKMDLLTYLNNIEKKDIYKFKSNKMFKELTDLSKIKTPLAIIFEDKSCIPCGHFHDKILTNKDVQDEFSKYTIVRLDANSNSLIITPNGEKTSAKSWVKKIKLDYRPGILLYNDGELKSTIDALLFPFHFKEVLRYVSGKFYIAYPNTYLDYLKDRQEELIKSGVDINVAE</sequence>
<name>A0A5R9H1K4_9BACT</name>
<gene>
    <name evidence="2" type="ORF">FE246_04145</name>
</gene>
<accession>A0A5R9H1K4</accession>
<dbReference type="PROSITE" id="PS51352">
    <property type="entry name" value="THIOREDOXIN_2"/>
    <property type="match status" value="1"/>
</dbReference>
<proteinExistence type="predicted"/>
<dbReference type="InterPro" id="IPR036249">
    <property type="entry name" value="Thioredoxin-like_sf"/>
</dbReference>
<reference evidence="2 3" key="1">
    <citation type="submission" date="2019-05" db="EMBL/GenBank/DDBJ databases">
        <title>Arcobacter cibarius and Arcobacter thereius providing challenges in identification an antibiotic susceptibility and Quinolone resistance.</title>
        <authorList>
            <person name="Busch A."/>
            <person name="Hanel I."/>
            <person name="Hotzel H."/>
            <person name="Tomaso H."/>
        </authorList>
    </citation>
    <scope>NUCLEOTIDE SEQUENCE [LARGE SCALE GENOMIC DNA]</scope>
    <source>
        <strain evidence="2 3">17CS1191_2</strain>
    </source>
</reference>
<dbReference type="Gene3D" id="3.40.30.10">
    <property type="entry name" value="Glutaredoxin"/>
    <property type="match status" value="2"/>
</dbReference>
<dbReference type="EMBL" id="VBUF01000002">
    <property type="protein sequence ID" value="TLS72585.1"/>
    <property type="molecule type" value="Genomic_DNA"/>
</dbReference>
<feature type="domain" description="Thioredoxin" evidence="1">
    <location>
        <begin position="15"/>
        <end position="169"/>
    </location>
</feature>
<dbReference type="AlphaFoldDB" id="A0A5R9H1K4"/>
<dbReference type="SUPFAM" id="SSF52833">
    <property type="entry name" value="Thioredoxin-like"/>
    <property type="match status" value="2"/>
</dbReference>
<comment type="caution">
    <text evidence="2">The sequence shown here is derived from an EMBL/GenBank/DDBJ whole genome shotgun (WGS) entry which is preliminary data.</text>
</comment>
<dbReference type="InterPro" id="IPR013766">
    <property type="entry name" value="Thioredoxin_domain"/>
</dbReference>
<protein>
    <recommendedName>
        <fullName evidence="1">Thioredoxin domain-containing protein</fullName>
    </recommendedName>
</protein>
<evidence type="ECO:0000313" key="3">
    <source>
        <dbReference type="Proteomes" id="UP000308001"/>
    </source>
</evidence>
<organism evidence="2 3">
    <name type="scientific">Aliarcobacter thereius</name>
    <dbReference type="NCBI Taxonomy" id="544718"/>
    <lineage>
        <taxon>Bacteria</taxon>
        <taxon>Pseudomonadati</taxon>
        <taxon>Campylobacterota</taxon>
        <taxon>Epsilonproteobacteria</taxon>
        <taxon>Campylobacterales</taxon>
        <taxon>Arcobacteraceae</taxon>
        <taxon>Aliarcobacter</taxon>
    </lineage>
</organism>
<dbReference type="InterPro" id="IPR012336">
    <property type="entry name" value="Thioredoxin-like_fold"/>
</dbReference>